<reference evidence="1 2" key="1">
    <citation type="submission" date="2017-05" db="EMBL/GenBank/DDBJ databases">
        <authorList>
            <person name="Varghese N."/>
            <person name="Submissions S."/>
        </authorList>
    </citation>
    <scope>NUCLEOTIDE SEQUENCE [LARGE SCALE GENOMIC DNA]</scope>
    <source>
        <strain evidence="1 2">DSM 21194</strain>
    </source>
</reference>
<name>A0A521CBW5_9BACT</name>
<gene>
    <name evidence="1" type="ORF">SAMN06265218_105242</name>
</gene>
<dbReference type="OrthoDB" id="681025at2"/>
<sequence>MTEKSKILSIRFTPNALDWIVRQAREVGVSKGRYIRKVVLGELPPAKVPFGTNQRSLKLADDITHREMRRMVFRQLPMVGNNLNQLTKKVNCADEFTKQEREQIMIDIKVCRQDLDQLSIKIMEAIL</sequence>
<evidence type="ECO:0000313" key="1">
    <source>
        <dbReference type="EMBL" id="SMO56894.1"/>
    </source>
</evidence>
<organism evidence="1 2">
    <name type="scientific">Fodinibius sediminis</name>
    <dbReference type="NCBI Taxonomy" id="1214077"/>
    <lineage>
        <taxon>Bacteria</taxon>
        <taxon>Pseudomonadati</taxon>
        <taxon>Balneolota</taxon>
        <taxon>Balneolia</taxon>
        <taxon>Balneolales</taxon>
        <taxon>Balneolaceae</taxon>
        <taxon>Fodinibius</taxon>
    </lineage>
</organism>
<accession>A0A521CBW5</accession>
<dbReference type="Pfam" id="PF21983">
    <property type="entry name" value="NikA-like"/>
    <property type="match status" value="1"/>
</dbReference>
<dbReference type="EMBL" id="FXTH01000005">
    <property type="protein sequence ID" value="SMO56894.1"/>
    <property type="molecule type" value="Genomic_DNA"/>
</dbReference>
<keyword evidence="2" id="KW-1185">Reference proteome</keyword>
<dbReference type="RefSeq" id="WP_142713987.1">
    <property type="nucleotide sequence ID" value="NZ_FXTH01000005.1"/>
</dbReference>
<protein>
    <submittedName>
        <fullName evidence="1">Mobilisation protein (MobC)</fullName>
    </submittedName>
</protein>
<evidence type="ECO:0000313" key="2">
    <source>
        <dbReference type="Proteomes" id="UP000317593"/>
    </source>
</evidence>
<proteinExistence type="predicted"/>
<dbReference type="InterPro" id="IPR053842">
    <property type="entry name" value="NikA-like"/>
</dbReference>
<dbReference type="Proteomes" id="UP000317593">
    <property type="component" value="Unassembled WGS sequence"/>
</dbReference>
<dbReference type="AlphaFoldDB" id="A0A521CBW5"/>